<dbReference type="EMBL" id="CSBK01001299">
    <property type="protein sequence ID" value="COY52000.1"/>
    <property type="molecule type" value="Genomic_DNA"/>
</dbReference>
<evidence type="ECO:0000313" key="5">
    <source>
        <dbReference type="Proteomes" id="UP000039021"/>
    </source>
</evidence>
<dbReference type="Proteomes" id="UP000045842">
    <property type="component" value="Unassembled WGS sequence"/>
</dbReference>
<sequence length="101" mass="11198">MVTRTRFAAKQMHAIGPQRRRAVQRNIVAHTVAHREVGDLESQFFGELSGQRGALGFAGGDLTAGKFPTTRQLRWPNALRHQDRATADDGSGNHDLIQHDL</sequence>
<dbReference type="Proteomes" id="UP000039021">
    <property type="component" value="Unassembled WGS sequence"/>
</dbReference>
<dbReference type="AlphaFoldDB" id="A0A655I2P6"/>
<reference evidence="4" key="2">
    <citation type="submission" date="2015-03" db="EMBL/GenBank/DDBJ databases">
        <authorList>
            <consortium name="Pathogen Informatics"/>
            <person name="Murphy D."/>
        </authorList>
    </citation>
    <scope>NUCLEOTIDE SEQUENCE</scope>
    <source>
        <strain evidence="4">N09902308</strain>
    </source>
</reference>
<feature type="region of interest" description="Disordered" evidence="1">
    <location>
        <begin position="77"/>
        <end position="101"/>
    </location>
</feature>
<dbReference type="Proteomes" id="UP000050164">
    <property type="component" value="Unassembled WGS sequence"/>
</dbReference>
<evidence type="ECO:0000313" key="7">
    <source>
        <dbReference type="Proteomes" id="UP000050164"/>
    </source>
</evidence>
<organism evidence="3 6">
    <name type="scientific">Mycobacterium tuberculosis</name>
    <dbReference type="NCBI Taxonomy" id="1773"/>
    <lineage>
        <taxon>Bacteria</taxon>
        <taxon>Bacillati</taxon>
        <taxon>Actinomycetota</taxon>
        <taxon>Actinomycetes</taxon>
        <taxon>Mycobacteriales</taxon>
        <taxon>Mycobacteriaceae</taxon>
        <taxon>Mycobacterium</taxon>
        <taxon>Mycobacterium tuberculosis complex</taxon>
    </lineage>
</organism>
<evidence type="ECO:0000256" key="1">
    <source>
        <dbReference type="SAM" id="MobiDB-lite"/>
    </source>
</evidence>
<evidence type="ECO:0000313" key="2">
    <source>
        <dbReference type="EMBL" id="CKU21207.1"/>
    </source>
</evidence>
<proteinExistence type="predicted"/>
<dbReference type="EMBL" id="CSAD01000219">
    <property type="protein sequence ID" value="COV43736.1"/>
    <property type="molecule type" value="Genomic_DNA"/>
</dbReference>
<evidence type="ECO:0000313" key="4">
    <source>
        <dbReference type="EMBL" id="COY52000.1"/>
    </source>
</evidence>
<evidence type="ECO:0000313" key="3">
    <source>
        <dbReference type="EMBL" id="COV43736.1"/>
    </source>
</evidence>
<dbReference type="EMBL" id="CNFT01002376">
    <property type="protein sequence ID" value="CKU21207.1"/>
    <property type="molecule type" value="Genomic_DNA"/>
</dbReference>
<reference evidence="5 6" key="1">
    <citation type="submission" date="2015-03" db="EMBL/GenBank/DDBJ databases">
        <authorList>
            <consortium name="Pathogen Informatics"/>
        </authorList>
    </citation>
    <scope>NUCLEOTIDE SEQUENCE [LARGE SCALE GENOMIC DNA]</scope>
    <source>
        <strain evidence="2 7">Bir 185</strain>
        <strain evidence="3 6">G09801536</strain>
        <strain evidence="5">N09902308</strain>
    </source>
</reference>
<name>A0A655I2P6_MYCTX</name>
<gene>
    <name evidence="3" type="ORF">ERS007679_01839</name>
    <name evidence="4" type="ORF">ERS007739_02736</name>
    <name evidence="2" type="ORF">ERS027659_05112</name>
</gene>
<accession>A0A655I2P6</accession>
<protein>
    <submittedName>
        <fullName evidence="3">Uncharacterized protein</fullName>
    </submittedName>
</protein>
<evidence type="ECO:0000313" key="6">
    <source>
        <dbReference type="Proteomes" id="UP000045842"/>
    </source>
</evidence>